<gene>
    <name evidence="8" type="ORF">ACFQMN_09255</name>
</gene>
<dbReference type="InterPro" id="IPR013762">
    <property type="entry name" value="Integrase-like_cat_sf"/>
</dbReference>
<dbReference type="RefSeq" id="WP_289214606.1">
    <property type="nucleotide sequence ID" value="NZ_JAPVRC010000001.1"/>
</dbReference>
<dbReference type="Gene3D" id="1.10.443.10">
    <property type="entry name" value="Intergrase catalytic core"/>
    <property type="match status" value="1"/>
</dbReference>
<feature type="domain" description="Core-binding (CB)" evidence="7">
    <location>
        <begin position="59"/>
        <end position="155"/>
    </location>
</feature>
<dbReference type="PROSITE" id="PS51898">
    <property type="entry name" value="TYR_RECOMBINASE"/>
    <property type="match status" value="1"/>
</dbReference>
<dbReference type="InterPro" id="IPR011010">
    <property type="entry name" value="DNA_brk_join_enz"/>
</dbReference>
<dbReference type="SUPFAM" id="SSF56349">
    <property type="entry name" value="DNA breaking-rejoining enzymes"/>
    <property type="match status" value="1"/>
</dbReference>
<evidence type="ECO:0000256" key="5">
    <source>
        <dbReference type="PROSITE-ProRule" id="PRU01248"/>
    </source>
</evidence>
<evidence type="ECO:0000259" key="6">
    <source>
        <dbReference type="PROSITE" id="PS51898"/>
    </source>
</evidence>
<evidence type="ECO:0000259" key="7">
    <source>
        <dbReference type="PROSITE" id="PS51900"/>
    </source>
</evidence>
<keyword evidence="2" id="KW-0229">DNA integration</keyword>
<dbReference type="PANTHER" id="PTHR30629">
    <property type="entry name" value="PROPHAGE INTEGRASE"/>
    <property type="match status" value="1"/>
</dbReference>
<reference evidence="9" key="1">
    <citation type="journal article" date="2019" name="Int. J. Syst. Evol. Microbiol.">
        <title>The Global Catalogue of Microorganisms (GCM) 10K type strain sequencing project: providing services to taxonomists for standard genome sequencing and annotation.</title>
        <authorList>
            <consortium name="The Broad Institute Genomics Platform"/>
            <consortium name="The Broad Institute Genome Sequencing Center for Infectious Disease"/>
            <person name="Wu L."/>
            <person name="Ma J."/>
        </authorList>
    </citation>
    <scope>NUCLEOTIDE SEQUENCE [LARGE SCALE GENOMIC DNA]</scope>
    <source>
        <strain evidence="9">CCUG 73951</strain>
    </source>
</reference>
<dbReference type="PROSITE" id="PS51900">
    <property type="entry name" value="CB"/>
    <property type="match status" value="1"/>
</dbReference>
<evidence type="ECO:0000256" key="4">
    <source>
        <dbReference type="ARBA" id="ARBA00023172"/>
    </source>
</evidence>
<evidence type="ECO:0000256" key="1">
    <source>
        <dbReference type="ARBA" id="ARBA00008857"/>
    </source>
</evidence>
<dbReference type="InterPro" id="IPR010998">
    <property type="entry name" value="Integrase_recombinase_N"/>
</dbReference>
<evidence type="ECO:0000256" key="2">
    <source>
        <dbReference type="ARBA" id="ARBA00022908"/>
    </source>
</evidence>
<sequence>MGSIEKRGKGSFRLSVVTGYDAKGKAIRERRNVKVRNKTLARQELAKFESEVLSGDYTKPTYTKLEDFYEEWLTNYAEDHFAPRTKNEYINIIQKRILPQLGHLRLMDIKPMHVVDFIDQLKKGESRFDGKEVPLSSSTIRNCYKALNSLLSVAADFGLIKNNPAKNIKLPTNSNKNAISFSKGTIDYIIECIGNEPFEKQVMFWIAFVTGCREGELVAIEGRHILPEKSAIRFEQSLTQVKGEGLKVKSIKNGMDGTAAVPVELMTMIDKIVKEKKRHFMKLRDRWYDPEHLYLFSDELGKPMRPDSVSQWWGRFRKRYDIGNVRFHDLRHYSVTYLI</sequence>
<dbReference type="InterPro" id="IPR050808">
    <property type="entry name" value="Phage_Integrase"/>
</dbReference>
<comment type="caution">
    <text evidence="8">The sequence shown here is derived from an EMBL/GenBank/DDBJ whole genome shotgun (WGS) entry which is preliminary data.</text>
</comment>
<dbReference type="Pfam" id="PF00589">
    <property type="entry name" value="Phage_integrase"/>
    <property type="match status" value="1"/>
</dbReference>
<dbReference type="InterPro" id="IPR044068">
    <property type="entry name" value="CB"/>
</dbReference>
<keyword evidence="3 5" id="KW-0238">DNA-binding</keyword>
<evidence type="ECO:0000313" key="8">
    <source>
        <dbReference type="EMBL" id="MFC7321067.1"/>
    </source>
</evidence>
<dbReference type="Proteomes" id="UP001596494">
    <property type="component" value="Unassembled WGS sequence"/>
</dbReference>
<name>A0ABW2K4I4_9BACI</name>
<dbReference type="PANTHER" id="PTHR30629:SF2">
    <property type="entry name" value="PROPHAGE INTEGRASE INTS-RELATED"/>
    <property type="match status" value="1"/>
</dbReference>
<proteinExistence type="inferred from homology"/>
<organism evidence="8 9">
    <name type="scientific">Halobacillus campisalis</name>
    <dbReference type="NCBI Taxonomy" id="435909"/>
    <lineage>
        <taxon>Bacteria</taxon>
        <taxon>Bacillati</taxon>
        <taxon>Bacillota</taxon>
        <taxon>Bacilli</taxon>
        <taxon>Bacillales</taxon>
        <taxon>Bacillaceae</taxon>
        <taxon>Halobacillus</taxon>
    </lineage>
</organism>
<protein>
    <submittedName>
        <fullName evidence="8">Tyrosine-type recombinase/integrase</fullName>
    </submittedName>
</protein>
<dbReference type="InterPro" id="IPR004107">
    <property type="entry name" value="Integrase_SAM-like_N"/>
</dbReference>
<keyword evidence="4" id="KW-0233">DNA recombination</keyword>
<feature type="domain" description="Tyr recombinase" evidence="6">
    <location>
        <begin position="176"/>
        <end position="339"/>
    </location>
</feature>
<dbReference type="InterPro" id="IPR002104">
    <property type="entry name" value="Integrase_catalytic"/>
</dbReference>
<comment type="similarity">
    <text evidence="1">Belongs to the 'phage' integrase family.</text>
</comment>
<dbReference type="Pfam" id="PF14659">
    <property type="entry name" value="Phage_int_SAM_3"/>
    <property type="match status" value="1"/>
</dbReference>
<evidence type="ECO:0000313" key="9">
    <source>
        <dbReference type="Proteomes" id="UP001596494"/>
    </source>
</evidence>
<dbReference type="EMBL" id="JBHTBY010000006">
    <property type="protein sequence ID" value="MFC7321067.1"/>
    <property type="molecule type" value="Genomic_DNA"/>
</dbReference>
<accession>A0ABW2K4I4</accession>
<evidence type="ECO:0000256" key="3">
    <source>
        <dbReference type="ARBA" id="ARBA00023125"/>
    </source>
</evidence>
<keyword evidence="9" id="KW-1185">Reference proteome</keyword>
<dbReference type="Gene3D" id="1.10.150.130">
    <property type="match status" value="1"/>
</dbReference>